<proteinExistence type="predicted"/>
<gene>
    <name evidence="2" type="primary">LOC111813538</name>
</gene>
<protein>
    <submittedName>
        <fullName evidence="2">Uncharacterized protein LOC111813538</fullName>
    </submittedName>
</protein>
<evidence type="ECO:0000313" key="2">
    <source>
        <dbReference type="RefSeq" id="XP_023560315.1"/>
    </source>
</evidence>
<dbReference type="InParanoid" id="A0A6P6DJW2"/>
<keyword evidence="1" id="KW-1185">Reference proteome</keyword>
<accession>A0A6P6DJW2</accession>
<reference evidence="2" key="1">
    <citation type="submission" date="2025-08" db="UniProtKB">
        <authorList>
            <consortium name="RefSeq"/>
        </authorList>
    </citation>
    <scope>IDENTIFICATION</scope>
</reference>
<dbReference type="GeneID" id="111813538"/>
<sequence>MPLWKVPSSDRLVTHSTVAPRDAGGLQLYGLPWFWAMGFGSDGGWARGPLAHWSNLEALTKEARPEKKTWNSDEQTVCNTHPPTTPLAKNFLSFIAPARGSRTSFAPPLKFNSTVRTTQLSWFPEPQPPPPHPTCTSLPLFYILDWPSPTAGPRFRFPQVPTFPLYPQLLTLPQFRHPRFSAPYLLPFSTPLLYPGPRAPLTTFSGSCR</sequence>
<evidence type="ECO:0000313" key="1">
    <source>
        <dbReference type="Proteomes" id="UP000515203"/>
    </source>
</evidence>
<organism evidence="1 2">
    <name type="scientific">Octodon degus</name>
    <name type="common">Degu</name>
    <name type="synonym">Sciurus degus</name>
    <dbReference type="NCBI Taxonomy" id="10160"/>
    <lineage>
        <taxon>Eukaryota</taxon>
        <taxon>Metazoa</taxon>
        <taxon>Chordata</taxon>
        <taxon>Craniata</taxon>
        <taxon>Vertebrata</taxon>
        <taxon>Euteleostomi</taxon>
        <taxon>Mammalia</taxon>
        <taxon>Eutheria</taxon>
        <taxon>Euarchontoglires</taxon>
        <taxon>Glires</taxon>
        <taxon>Rodentia</taxon>
        <taxon>Hystricomorpha</taxon>
        <taxon>Octodontidae</taxon>
        <taxon>Octodon</taxon>
    </lineage>
</organism>
<dbReference type="AlphaFoldDB" id="A0A6P6DJW2"/>
<dbReference type="RefSeq" id="XP_023560315.1">
    <property type="nucleotide sequence ID" value="XM_023704547.1"/>
</dbReference>
<dbReference type="Proteomes" id="UP000515203">
    <property type="component" value="Unplaced"/>
</dbReference>
<name>A0A6P6DJW2_OCTDE</name>